<keyword evidence="2" id="KW-1185">Reference proteome</keyword>
<protein>
    <submittedName>
        <fullName evidence="1">Thioesterase</fullName>
    </submittedName>
</protein>
<dbReference type="AlphaFoldDB" id="A0A5C1YB16"/>
<dbReference type="Proteomes" id="UP000322159">
    <property type="component" value="Chromosome"/>
</dbReference>
<dbReference type="CDD" id="cd00586">
    <property type="entry name" value="4HBT"/>
    <property type="match status" value="1"/>
</dbReference>
<proteinExistence type="predicted"/>
<evidence type="ECO:0000313" key="2">
    <source>
        <dbReference type="Proteomes" id="UP000322159"/>
    </source>
</evidence>
<dbReference type="PANTHER" id="PTHR12475:SF4">
    <property type="entry name" value="PROTEIN THEM6"/>
    <property type="match status" value="1"/>
</dbReference>
<dbReference type="PANTHER" id="PTHR12475">
    <property type="match status" value="1"/>
</dbReference>
<dbReference type="Pfam" id="PF13279">
    <property type="entry name" value="4HBT_2"/>
    <property type="match status" value="1"/>
</dbReference>
<dbReference type="KEGG" id="lyk:FLP23_03185"/>
<dbReference type="Gene3D" id="3.10.129.10">
    <property type="entry name" value="Hotdog Thioesterase"/>
    <property type="match status" value="1"/>
</dbReference>
<dbReference type="OrthoDB" id="3727779at2"/>
<sequence length="140" mass="15625">MNNGAYLSNLDHARQELVVRTGLWARLRAAGIYPVVSAQTIAYRKSLQFGQRYVIESRLLGLDDRAVYVEQRFVVGGEVYARAYVQGRFLYDAGGTVPMEALVEVTGVDPVEHPVPAWLHDWAAQVRLPGTRQPAPSEWG</sequence>
<dbReference type="InterPro" id="IPR051490">
    <property type="entry name" value="THEM6_lcsJ_thioesterase"/>
</dbReference>
<accession>A0A5C1YB16</accession>
<dbReference type="EMBL" id="CP043504">
    <property type="protein sequence ID" value="QEO10750.1"/>
    <property type="molecule type" value="Genomic_DNA"/>
</dbReference>
<dbReference type="InterPro" id="IPR029069">
    <property type="entry name" value="HotDog_dom_sf"/>
</dbReference>
<name>A0A5C1YB16_9MICO</name>
<evidence type="ECO:0000313" key="1">
    <source>
        <dbReference type="EMBL" id="QEO10750.1"/>
    </source>
</evidence>
<reference evidence="1 2" key="1">
    <citation type="submission" date="2019-09" db="EMBL/GenBank/DDBJ databases">
        <title>Genome sequencing of strain KACC 19322.</title>
        <authorList>
            <person name="Heo J."/>
            <person name="Kim S.-J."/>
            <person name="Kim J.-S."/>
            <person name="Hong S.-B."/>
            <person name="Kwon S.-W."/>
        </authorList>
    </citation>
    <scope>NUCLEOTIDE SEQUENCE [LARGE SCALE GENOMIC DNA]</scope>
    <source>
        <strain evidence="1 2">KACC 19322</strain>
    </source>
</reference>
<dbReference type="SUPFAM" id="SSF54637">
    <property type="entry name" value="Thioesterase/thiol ester dehydrase-isomerase"/>
    <property type="match status" value="1"/>
</dbReference>
<gene>
    <name evidence="1" type="ORF">FLP23_03185</name>
</gene>
<organism evidence="1 2">
    <name type="scientific">Protaetiibacter larvae</name>
    <dbReference type="NCBI Taxonomy" id="2592654"/>
    <lineage>
        <taxon>Bacteria</taxon>
        <taxon>Bacillati</taxon>
        <taxon>Actinomycetota</taxon>
        <taxon>Actinomycetes</taxon>
        <taxon>Micrococcales</taxon>
        <taxon>Microbacteriaceae</taxon>
        <taxon>Protaetiibacter</taxon>
    </lineage>
</organism>